<feature type="compositionally biased region" description="Low complexity" evidence="1">
    <location>
        <begin position="129"/>
        <end position="138"/>
    </location>
</feature>
<proteinExistence type="predicted"/>
<dbReference type="KEGG" id="rain:Rai3103_11385"/>
<dbReference type="EMBL" id="CP045725">
    <property type="protein sequence ID" value="QGF24175.1"/>
    <property type="molecule type" value="Genomic_DNA"/>
</dbReference>
<feature type="region of interest" description="Disordered" evidence="1">
    <location>
        <begin position="1"/>
        <end position="145"/>
    </location>
</feature>
<dbReference type="AlphaFoldDB" id="A0A5Q2FHN9"/>
<organism evidence="2 3">
    <name type="scientific">Raineyella fluvialis</name>
    <dbReference type="NCBI Taxonomy" id="2662261"/>
    <lineage>
        <taxon>Bacteria</taxon>
        <taxon>Bacillati</taxon>
        <taxon>Actinomycetota</taxon>
        <taxon>Actinomycetes</taxon>
        <taxon>Propionibacteriales</taxon>
        <taxon>Propionibacteriaceae</taxon>
        <taxon>Raineyella</taxon>
    </lineage>
</organism>
<protein>
    <submittedName>
        <fullName evidence="2">Uncharacterized protein</fullName>
    </submittedName>
</protein>
<dbReference type="RefSeq" id="WP_153572704.1">
    <property type="nucleotide sequence ID" value="NZ_CP045725.1"/>
</dbReference>
<reference evidence="2 3" key="1">
    <citation type="submission" date="2019-10" db="EMBL/GenBank/DDBJ databases">
        <title>Genomic analysis of Raineyella sp. CBA3103.</title>
        <authorList>
            <person name="Roh S.W."/>
        </authorList>
    </citation>
    <scope>NUCLEOTIDE SEQUENCE [LARGE SCALE GENOMIC DNA]</scope>
    <source>
        <strain evidence="2 3">CBA3103</strain>
    </source>
</reference>
<feature type="compositionally biased region" description="Low complexity" evidence="1">
    <location>
        <begin position="48"/>
        <end position="92"/>
    </location>
</feature>
<evidence type="ECO:0000313" key="2">
    <source>
        <dbReference type="EMBL" id="QGF24175.1"/>
    </source>
</evidence>
<accession>A0A5Q2FHN9</accession>
<keyword evidence="3" id="KW-1185">Reference proteome</keyword>
<evidence type="ECO:0000256" key="1">
    <source>
        <dbReference type="SAM" id="MobiDB-lite"/>
    </source>
</evidence>
<sequence>MIERRLRGWSHGREDRPAGWSVLPQPGPRPEARGSVVGPWALRASTFPRPSSGSSATRPAAASPGSPAGPASPARRTTPGTTGEESAATTGTNPHVVPLGGGLALVSVGRWDEESSTTIQMPAIRDEPAASPGSATPAPDDPGRH</sequence>
<dbReference type="Proteomes" id="UP000386847">
    <property type="component" value="Chromosome"/>
</dbReference>
<name>A0A5Q2FHN9_9ACTN</name>
<evidence type="ECO:0000313" key="3">
    <source>
        <dbReference type="Proteomes" id="UP000386847"/>
    </source>
</evidence>
<feature type="compositionally biased region" description="Basic and acidic residues" evidence="1">
    <location>
        <begin position="1"/>
        <end position="17"/>
    </location>
</feature>
<gene>
    <name evidence="2" type="ORF">Rai3103_11385</name>
</gene>